<keyword evidence="2" id="KW-0809">Transit peptide</keyword>
<dbReference type="NCBIfam" id="TIGR00756">
    <property type="entry name" value="PPR"/>
    <property type="match status" value="6"/>
</dbReference>
<dbReference type="PANTHER" id="PTHR47926">
    <property type="entry name" value="PENTATRICOPEPTIDE REPEAT-CONTAINING PROTEIN"/>
    <property type="match status" value="1"/>
</dbReference>
<gene>
    <name evidence="6" type="ordered locus">LOC_Os12g36620</name>
</gene>
<reference evidence="6" key="1">
    <citation type="journal article" date="2005" name="BMC Biol.">
        <title>The sequence of rice chromosomes 11 and 12, rich in disease resistance genes and recent gene duplications.</title>
        <authorList>
            <consortium name="The rice chromosomes 11 and 12 sequencing consortia"/>
        </authorList>
    </citation>
    <scope>NUCLEOTIDE SEQUENCE [LARGE SCALE GENOMIC DNA]</scope>
</reference>
<reference evidence="6" key="3">
    <citation type="submission" date="2006-01" db="EMBL/GenBank/DDBJ databases">
        <authorList>
            <person name="Buell R."/>
        </authorList>
    </citation>
    <scope>NUCLEOTIDE SEQUENCE</scope>
</reference>
<dbReference type="Pfam" id="PF13041">
    <property type="entry name" value="PPR_2"/>
    <property type="match status" value="5"/>
</dbReference>
<dbReference type="Pfam" id="PF01535">
    <property type="entry name" value="PPR"/>
    <property type="match status" value="6"/>
</dbReference>
<feature type="region of interest" description="Disordered" evidence="4">
    <location>
        <begin position="897"/>
        <end position="916"/>
    </location>
</feature>
<dbReference type="FunFam" id="1.25.40.10:FF:000196">
    <property type="entry name" value="Pentatricopeptide repeat-containing protein At4g14850"/>
    <property type="match status" value="1"/>
</dbReference>
<feature type="repeat" description="PPR" evidence="3">
    <location>
        <begin position="480"/>
        <end position="510"/>
    </location>
</feature>
<dbReference type="FunFam" id="1.25.40.10:FF:000898">
    <property type="entry name" value="Pentatricopeptide repeat-containing protein"/>
    <property type="match status" value="1"/>
</dbReference>
<dbReference type="GO" id="GO:0008270">
    <property type="term" value="F:zinc ion binding"/>
    <property type="evidence" value="ECO:0007669"/>
    <property type="project" value="InterPro"/>
</dbReference>
<dbReference type="InterPro" id="IPR032867">
    <property type="entry name" value="DYW_dom"/>
</dbReference>
<dbReference type="InterPro" id="IPR002885">
    <property type="entry name" value="PPR_rpt"/>
</dbReference>
<evidence type="ECO:0000313" key="6">
    <source>
        <dbReference type="EMBL" id="ABA99524.2"/>
    </source>
</evidence>
<dbReference type="HOGENOM" id="CLU_002706_15_0_1"/>
<dbReference type="InterPro" id="IPR046960">
    <property type="entry name" value="PPR_At4g14850-like_plant"/>
</dbReference>
<evidence type="ECO:0000256" key="3">
    <source>
        <dbReference type="PROSITE-ProRule" id="PRU00708"/>
    </source>
</evidence>
<evidence type="ECO:0000256" key="2">
    <source>
        <dbReference type="ARBA" id="ARBA00022946"/>
    </source>
</evidence>
<dbReference type="GO" id="GO:0009451">
    <property type="term" value="P:RNA modification"/>
    <property type="evidence" value="ECO:0007669"/>
    <property type="project" value="InterPro"/>
</dbReference>
<feature type="repeat" description="PPR" evidence="3">
    <location>
        <begin position="107"/>
        <end position="141"/>
    </location>
</feature>
<dbReference type="FunFam" id="1.25.40.10:FF:001106">
    <property type="entry name" value="Pentatricopeptide repeat-containing protein"/>
    <property type="match status" value="1"/>
</dbReference>
<dbReference type="GO" id="GO:0003723">
    <property type="term" value="F:RNA binding"/>
    <property type="evidence" value="ECO:0007669"/>
    <property type="project" value="InterPro"/>
</dbReference>
<evidence type="ECO:0000256" key="4">
    <source>
        <dbReference type="SAM" id="MobiDB-lite"/>
    </source>
</evidence>
<dbReference type="SUPFAM" id="SSF48452">
    <property type="entry name" value="TPR-like"/>
    <property type="match status" value="1"/>
</dbReference>
<feature type="compositionally biased region" description="Basic and acidic residues" evidence="4">
    <location>
        <begin position="902"/>
        <end position="911"/>
    </location>
</feature>
<dbReference type="SMR" id="Q2QNV4"/>
<sequence>MTRRGAASLGRTLAGFLAHEDPAKVLSLFADKARQHGGLGPLDFACALRACRGNGRRWQVVPEIHAKAVTRGLGKYRIVGNLLIDLYSKNGLVLPARRVFEELSARDNVSWVAMLSGYAQNGLGEEALGLYRQMHRAGVVPTPYVLSSVLSSCTKAELFAQGRLIHAQGYKHGFCSEIFVGNAVITLYLRCGSFRLAERVFCDMPHRDTVTFNTLISGHAQCGHGEHALEIFEEMQFSGLSPDCVTISSLLAACASLGDLQKGTQLHSYLFKAGISSDYIMEGSLLDLYVKCGDVETALVIFNSSDRTNVVLWNLMLVAFGQINDLAKSFELFCQMQAAGIRPNQFTYPCILRTCTCTREIDLGEQIHSLSVKTGFESDMYVSGVLIDMYSKYGWLEKARRVLEMLKEKDVVSWTSMIAGYVQHECCKDALAAFKEMQKCGIWPDNIGLASAISGCAGINAMRQGLQIHARIYVSGYSGDVSIWNALVNLYARCGRIREAFSSFEEIEHKDEITWNGLVSGFAQSGLHEEALKVFMRMDQSGVKHNVFTFVSALSASANLAEIKQGKQIHARVIKTGHSFETEVGNALISLYGKCGSFEDAKMEFSEMSERNEVSWNTIITSCSQHGRGLEALDLFDQMKKEGIKPNDVTFIGVLAACSHVGLVEEGLSYFKSMSDEYGIRPRPDHYACVIDIFGRAGQLDRAKKFIEEMPIAADAMVWRTLLSACKVHKNIEVGEFAAKHLLELEPHDSASYVLLSNAYAVTEKWANRDQVRKMMRDRGVRKEPGRSWIEVKNVVHAFFVGDRLHPLAEQIYNFLAVINDRVAKVGYKQEKYHLFHDKEQEGRDPTDLVHSEKLAVTFGLMSLPPCMPLRVIKNLRVEKYTSLYANFLHQKRTNGQVGQIEKTERKERAGGMKGKQLETPISHLKSGARRNILKPASAAAAVMELTCPNQKMAYQQGIRCLLEREAGAYFVCFQRNSREYVGCHAIRCWATWRKETRTLSPRSSPYDREIHLEELPPRGLQCIASLLVTFQEYSGMETYERDWRPGLNFRFSRFDRSDGNDSSIRELTGQMLQDMKYSYRSILVYVLLLYDKTNDDQLLKHLKREIIHGMQQSCRDPEMGREMDEVAAMFCSKQGKPVGNYASLVKEARERLVVKKKEQESATNESFDVMKKLKV</sequence>
<dbReference type="AlphaFoldDB" id="Q2QNV4"/>
<dbReference type="FunFam" id="1.25.40.10:FF:003430">
    <property type="entry name" value="Pentatricopeptide repeat-containing protein"/>
    <property type="match status" value="1"/>
</dbReference>
<reference evidence="6" key="2">
    <citation type="submission" date="2005-04" db="EMBL/GenBank/DDBJ databases">
        <authorList>
            <person name="Buell C.R."/>
            <person name="Wing R.A."/>
            <person name="McCombie W.A."/>
            <person name="Ouyang S."/>
        </authorList>
    </citation>
    <scope>NUCLEOTIDE SEQUENCE</scope>
</reference>
<evidence type="ECO:0000256" key="1">
    <source>
        <dbReference type="ARBA" id="ARBA00022737"/>
    </source>
</evidence>
<dbReference type="Gene3D" id="1.25.40.10">
    <property type="entry name" value="Tetratricopeptide repeat domain"/>
    <property type="match status" value="5"/>
</dbReference>
<proteinExistence type="predicted"/>
<feature type="domain" description="DYW" evidence="5">
    <location>
        <begin position="827"/>
        <end position="879"/>
    </location>
</feature>
<organism evidence="6">
    <name type="scientific">Oryza sativa subsp. japonica</name>
    <name type="common">Rice</name>
    <dbReference type="NCBI Taxonomy" id="39947"/>
    <lineage>
        <taxon>Eukaryota</taxon>
        <taxon>Viridiplantae</taxon>
        <taxon>Streptophyta</taxon>
        <taxon>Embryophyta</taxon>
        <taxon>Tracheophyta</taxon>
        <taxon>Spermatophyta</taxon>
        <taxon>Magnoliopsida</taxon>
        <taxon>Liliopsida</taxon>
        <taxon>Poales</taxon>
        <taxon>Poaceae</taxon>
        <taxon>BOP clade</taxon>
        <taxon>Oryzoideae</taxon>
        <taxon>Oryzeae</taxon>
        <taxon>Oryzinae</taxon>
        <taxon>Oryza</taxon>
        <taxon>Oryza sativa</taxon>
    </lineage>
</organism>
<feature type="repeat" description="PPR" evidence="3">
    <location>
        <begin position="511"/>
        <end position="545"/>
    </location>
</feature>
<keyword evidence="1" id="KW-0677">Repeat</keyword>
<dbReference type="InterPro" id="IPR046848">
    <property type="entry name" value="E_motif"/>
</dbReference>
<name>Q2QNV4_ORYSJ</name>
<protein>
    <submittedName>
        <fullName evidence="6">Pentatricopeptide, putative, expressed</fullName>
    </submittedName>
</protein>
<dbReference type="Pfam" id="PF14432">
    <property type="entry name" value="DYW_deaminase"/>
    <property type="match status" value="1"/>
</dbReference>
<feature type="repeat" description="PPR" evidence="3">
    <location>
        <begin position="410"/>
        <end position="444"/>
    </location>
</feature>
<feature type="repeat" description="PPR" evidence="3">
    <location>
        <begin position="612"/>
        <end position="646"/>
    </location>
</feature>
<dbReference type="FunFam" id="1.25.40.10:FF:001487">
    <property type="entry name" value="Os12g0552300 protein"/>
    <property type="match status" value="1"/>
</dbReference>
<evidence type="ECO:0000259" key="5">
    <source>
        <dbReference type="Pfam" id="PF14432"/>
    </source>
</evidence>
<dbReference type="InterPro" id="IPR011990">
    <property type="entry name" value="TPR-like_helical_dom_sf"/>
</dbReference>
<accession>Q2QNV4</accession>
<dbReference type="Pfam" id="PF20431">
    <property type="entry name" value="E_motif"/>
    <property type="match status" value="1"/>
</dbReference>
<feature type="repeat" description="PPR" evidence="3">
    <location>
        <begin position="309"/>
        <end position="343"/>
    </location>
</feature>
<dbReference type="PROSITE" id="PS51375">
    <property type="entry name" value="PPR"/>
    <property type="match status" value="7"/>
</dbReference>
<dbReference type="EMBL" id="DP000011">
    <property type="protein sequence ID" value="ABA99524.2"/>
    <property type="molecule type" value="Genomic_DNA"/>
</dbReference>
<feature type="repeat" description="PPR" evidence="3">
    <location>
        <begin position="208"/>
        <end position="242"/>
    </location>
</feature>